<comment type="caution">
    <text evidence="14">The sequence shown here is derived from an EMBL/GenBank/DDBJ whole genome shotgun (WGS) entry which is preliminary data.</text>
</comment>
<dbReference type="GO" id="GO:0004176">
    <property type="term" value="F:ATP-dependent peptidase activity"/>
    <property type="evidence" value="ECO:0007669"/>
    <property type="project" value="InterPro"/>
</dbReference>
<keyword evidence="3 14" id="KW-0645">Protease</keyword>
<evidence type="ECO:0000256" key="3">
    <source>
        <dbReference type="ARBA" id="ARBA00022670"/>
    </source>
</evidence>
<protein>
    <submittedName>
        <fullName evidence="14">ATP-dependent metalloprotease FtsH</fullName>
    </submittedName>
</protein>
<gene>
    <name evidence="14" type="ORF">EDD73_11815</name>
</gene>
<evidence type="ECO:0000256" key="10">
    <source>
        <dbReference type="ARBA" id="ARBA00023054"/>
    </source>
</evidence>
<keyword evidence="4" id="KW-0479">Metal-binding</keyword>
<comment type="cofactor">
    <cofactor evidence="1">
        <name>Zn(2+)</name>
        <dbReference type="ChEBI" id="CHEBI:29105"/>
    </cofactor>
</comment>
<dbReference type="GO" id="GO:0046872">
    <property type="term" value="F:metal ion binding"/>
    <property type="evidence" value="ECO:0007669"/>
    <property type="project" value="UniProtKB-KW"/>
</dbReference>
<dbReference type="SMART" id="SM00382">
    <property type="entry name" value="AAA"/>
    <property type="match status" value="1"/>
</dbReference>
<keyword evidence="15" id="KW-1185">Reference proteome</keyword>
<evidence type="ECO:0000256" key="12">
    <source>
        <dbReference type="SAM" id="Phobius"/>
    </source>
</evidence>
<evidence type="ECO:0000256" key="9">
    <source>
        <dbReference type="ARBA" id="ARBA00023049"/>
    </source>
</evidence>
<keyword evidence="9 14" id="KW-0482">Metalloprotease</keyword>
<dbReference type="InterPro" id="IPR003960">
    <property type="entry name" value="ATPase_AAA_CS"/>
</dbReference>
<keyword evidence="10" id="KW-0175">Coiled coil</keyword>
<evidence type="ECO:0000256" key="4">
    <source>
        <dbReference type="ARBA" id="ARBA00022723"/>
    </source>
</evidence>
<dbReference type="OrthoDB" id="9809379at2"/>
<name>A0A4R2RI72_9FIRM</name>
<feature type="domain" description="AAA+ ATPase" evidence="13">
    <location>
        <begin position="103"/>
        <end position="248"/>
    </location>
</feature>
<dbReference type="RefSeq" id="WP_131919637.1">
    <property type="nucleotide sequence ID" value="NZ_JAOQNU010000017.1"/>
</dbReference>
<evidence type="ECO:0000313" key="15">
    <source>
        <dbReference type="Proteomes" id="UP000294813"/>
    </source>
</evidence>
<dbReference type="PANTHER" id="PTHR23076">
    <property type="entry name" value="METALLOPROTEASE M41 FTSH"/>
    <property type="match status" value="1"/>
</dbReference>
<dbReference type="GO" id="GO:0030163">
    <property type="term" value="P:protein catabolic process"/>
    <property type="evidence" value="ECO:0007669"/>
    <property type="project" value="TreeGrafter"/>
</dbReference>
<dbReference type="InterPro" id="IPR003593">
    <property type="entry name" value="AAA+_ATPase"/>
</dbReference>
<dbReference type="EMBL" id="SLXT01000018">
    <property type="protein sequence ID" value="TCP63472.1"/>
    <property type="molecule type" value="Genomic_DNA"/>
</dbReference>
<dbReference type="Gene3D" id="1.10.8.60">
    <property type="match status" value="1"/>
</dbReference>
<dbReference type="PROSITE" id="PS00674">
    <property type="entry name" value="AAA"/>
    <property type="match status" value="1"/>
</dbReference>
<dbReference type="GO" id="GO:0016887">
    <property type="term" value="F:ATP hydrolysis activity"/>
    <property type="evidence" value="ECO:0007669"/>
    <property type="project" value="InterPro"/>
</dbReference>
<reference evidence="14 15" key="1">
    <citation type="submission" date="2019-03" db="EMBL/GenBank/DDBJ databases">
        <title>Genomic Encyclopedia of Type Strains, Phase IV (KMG-IV): sequencing the most valuable type-strain genomes for metagenomic binning, comparative biology and taxonomic classification.</title>
        <authorList>
            <person name="Goeker M."/>
        </authorList>
    </citation>
    <scope>NUCLEOTIDE SEQUENCE [LARGE SCALE GENOMIC DNA]</scope>
    <source>
        <strain evidence="14 15">DSM 11170</strain>
    </source>
</reference>
<dbReference type="SUPFAM" id="SSF140990">
    <property type="entry name" value="FtsH protease domain-like"/>
    <property type="match status" value="1"/>
</dbReference>
<evidence type="ECO:0000256" key="1">
    <source>
        <dbReference type="ARBA" id="ARBA00001947"/>
    </source>
</evidence>
<dbReference type="Gene3D" id="3.40.50.300">
    <property type="entry name" value="P-loop containing nucleotide triphosphate hydrolases"/>
    <property type="match status" value="1"/>
</dbReference>
<dbReference type="InterPro" id="IPR041569">
    <property type="entry name" value="AAA_lid_3"/>
</dbReference>
<dbReference type="GO" id="GO:0006508">
    <property type="term" value="P:proteolysis"/>
    <property type="evidence" value="ECO:0007669"/>
    <property type="project" value="UniProtKB-KW"/>
</dbReference>
<keyword evidence="7" id="KW-0862">Zinc</keyword>
<comment type="similarity">
    <text evidence="11">Belongs to the AAA ATPase family.</text>
</comment>
<dbReference type="InterPro" id="IPR003959">
    <property type="entry name" value="ATPase_AAA_core"/>
</dbReference>
<dbReference type="GO" id="GO:0005524">
    <property type="term" value="F:ATP binding"/>
    <property type="evidence" value="ECO:0007669"/>
    <property type="project" value="UniProtKB-KW"/>
</dbReference>
<dbReference type="AlphaFoldDB" id="A0A4R2RI72"/>
<dbReference type="InterPro" id="IPR000642">
    <property type="entry name" value="Peptidase_M41"/>
</dbReference>
<dbReference type="FunFam" id="1.10.8.60:FF:000001">
    <property type="entry name" value="ATP-dependent zinc metalloprotease FtsH"/>
    <property type="match status" value="1"/>
</dbReference>
<dbReference type="Pfam" id="PF01434">
    <property type="entry name" value="Peptidase_M41"/>
    <property type="match status" value="1"/>
</dbReference>
<dbReference type="SUPFAM" id="SSF52540">
    <property type="entry name" value="P-loop containing nucleoside triphosphate hydrolases"/>
    <property type="match status" value="1"/>
</dbReference>
<dbReference type="InterPro" id="IPR037219">
    <property type="entry name" value="Peptidase_M41-like"/>
</dbReference>
<keyword evidence="12" id="KW-0472">Membrane</keyword>
<feature type="transmembrane region" description="Helical" evidence="12">
    <location>
        <begin position="9"/>
        <end position="26"/>
    </location>
</feature>
<evidence type="ECO:0000256" key="6">
    <source>
        <dbReference type="ARBA" id="ARBA00022801"/>
    </source>
</evidence>
<evidence type="ECO:0000259" key="13">
    <source>
        <dbReference type="SMART" id="SM00382"/>
    </source>
</evidence>
<dbReference type="GO" id="GO:0005886">
    <property type="term" value="C:plasma membrane"/>
    <property type="evidence" value="ECO:0007669"/>
    <property type="project" value="TreeGrafter"/>
</dbReference>
<keyword evidence="6" id="KW-0378">Hydrolase</keyword>
<sequence>MNRADRSHYGKEIAVGAVVALALFLAWKWLSLMPVLFLLSSGALIYFLVEKQGFGSSSPGERANDSNFTFDEIGGQEVAKQELKEALDFMVQSQAARELGIRALKGILLCGLPGTGKTLLAKAAATYTDSVFLSCAGSDFIEVYAGVGASRVRSLFKKARDQAKKENKTGAIVFIDEMDVLGAQRGGNRGHMEYEQTLNALLVEMDGLKDDHPVRLLVIGATNRPDLLDPALLRPGRFDRQIQVDLPDREGRKHILAIHTRNKPMADDVDLDVLAQETIGFSGAQLESVANEAAILTLRAQEQTINLERMKESIEKVLLGASRDRRALDEELWRVAVHETAHAMVSEWEQKGSVVRLTISPRGRALGYLRQVPTEERILDTRNDLLGGIRVALAGLIAEELILGQGSTGAQQDLRVASDLARRLLLSGLSHLGPIDTAELPETVRFQEIQKILAAETALIRERLAAVRAQLEKTARHLRERESLSGQDFRALMEQCA</sequence>
<keyword evidence="12" id="KW-1133">Transmembrane helix</keyword>
<comment type="similarity">
    <text evidence="2">In the C-terminal section; belongs to the peptidase M41 family.</text>
</comment>
<dbReference type="Gene3D" id="1.20.58.760">
    <property type="entry name" value="Peptidase M41"/>
    <property type="match status" value="1"/>
</dbReference>
<evidence type="ECO:0000256" key="11">
    <source>
        <dbReference type="RuleBase" id="RU003651"/>
    </source>
</evidence>
<organism evidence="14 15">
    <name type="scientific">Heliophilum fasciatum</name>
    <dbReference type="NCBI Taxonomy" id="35700"/>
    <lineage>
        <taxon>Bacteria</taxon>
        <taxon>Bacillati</taxon>
        <taxon>Bacillota</taxon>
        <taxon>Clostridia</taxon>
        <taxon>Eubacteriales</taxon>
        <taxon>Heliobacteriaceae</taxon>
        <taxon>Heliophilum</taxon>
    </lineage>
</organism>
<dbReference type="Proteomes" id="UP000294813">
    <property type="component" value="Unassembled WGS sequence"/>
</dbReference>
<dbReference type="Pfam" id="PF00004">
    <property type="entry name" value="AAA"/>
    <property type="match status" value="1"/>
</dbReference>
<keyword evidence="8 11" id="KW-0067">ATP-binding</keyword>
<dbReference type="Pfam" id="PF17862">
    <property type="entry name" value="AAA_lid_3"/>
    <property type="match status" value="1"/>
</dbReference>
<evidence type="ECO:0000256" key="7">
    <source>
        <dbReference type="ARBA" id="ARBA00022833"/>
    </source>
</evidence>
<accession>A0A4R2RI72</accession>
<keyword evidence="5 11" id="KW-0547">Nucleotide-binding</keyword>
<keyword evidence="12" id="KW-0812">Transmembrane</keyword>
<dbReference type="InterPro" id="IPR027417">
    <property type="entry name" value="P-loop_NTPase"/>
</dbReference>
<dbReference type="GO" id="GO:0004222">
    <property type="term" value="F:metalloendopeptidase activity"/>
    <property type="evidence" value="ECO:0007669"/>
    <property type="project" value="InterPro"/>
</dbReference>
<evidence type="ECO:0000256" key="2">
    <source>
        <dbReference type="ARBA" id="ARBA00010044"/>
    </source>
</evidence>
<dbReference type="FunFam" id="3.40.50.300:FF:001025">
    <property type="entry name" value="ATPase family, AAA domain-containing 2B"/>
    <property type="match status" value="1"/>
</dbReference>
<proteinExistence type="inferred from homology"/>
<evidence type="ECO:0000256" key="8">
    <source>
        <dbReference type="ARBA" id="ARBA00022840"/>
    </source>
</evidence>
<evidence type="ECO:0000313" key="14">
    <source>
        <dbReference type="EMBL" id="TCP63472.1"/>
    </source>
</evidence>
<dbReference type="PANTHER" id="PTHR23076:SF97">
    <property type="entry name" value="ATP-DEPENDENT ZINC METALLOPROTEASE YME1L1"/>
    <property type="match status" value="1"/>
</dbReference>
<evidence type="ECO:0000256" key="5">
    <source>
        <dbReference type="ARBA" id="ARBA00022741"/>
    </source>
</evidence>